<dbReference type="EMBL" id="NILC01000023">
    <property type="protein sequence ID" value="TWL27542.1"/>
    <property type="molecule type" value="Genomic_DNA"/>
</dbReference>
<protein>
    <submittedName>
        <fullName evidence="1">Uncharacterized protein</fullName>
    </submittedName>
</protein>
<reference evidence="1 2" key="1">
    <citation type="submission" date="2019-06" db="EMBL/GenBank/DDBJ databases">
        <title>Genome sequence analysis of &gt;100 Bacillus licheniformis strains suggests intrinsic resistance to this species.</title>
        <authorList>
            <person name="Wels M."/>
            <person name="Siezen R.J."/>
            <person name="Johansen E."/>
            <person name="Stuer-Lauridsen B."/>
            <person name="Bjerre K."/>
            <person name="Nielsen B.K.K."/>
        </authorList>
    </citation>
    <scope>NUCLEOTIDE SEQUENCE [LARGE SCALE GENOMIC DNA]</scope>
    <source>
        <strain evidence="1 2">BAC-16736</strain>
    </source>
</reference>
<organism evidence="1 2">
    <name type="scientific">Bacillus licheniformis</name>
    <dbReference type="NCBI Taxonomy" id="1402"/>
    <lineage>
        <taxon>Bacteria</taxon>
        <taxon>Bacillati</taxon>
        <taxon>Bacillota</taxon>
        <taxon>Bacilli</taxon>
        <taxon>Bacillales</taxon>
        <taxon>Bacillaceae</taxon>
        <taxon>Bacillus</taxon>
    </lineage>
</organism>
<proteinExistence type="predicted"/>
<evidence type="ECO:0000313" key="1">
    <source>
        <dbReference type="EMBL" id="TWL27542.1"/>
    </source>
</evidence>
<accession>A0A8B5YC53</accession>
<name>A0A8B5YC53_BACLI</name>
<comment type="caution">
    <text evidence="1">The sequence shown here is derived from an EMBL/GenBank/DDBJ whole genome shotgun (WGS) entry which is preliminary data.</text>
</comment>
<evidence type="ECO:0000313" key="2">
    <source>
        <dbReference type="Proteomes" id="UP000435910"/>
    </source>
</evidence>
<sequence>MAIQAFHKRILAESIPEEPAGMDNIPETVILKKRSKRRIS</sequence>
<dbReference type="AlphaFoldDB" id="A0A8B5YC53"/>
<dbReference type="Proteomes" id="UP000435910">
    <property type="component" value="Unassembled WGS sequence"/>
</dbReference>
<gene>
    <name evidence="1" type="ORF">CHCC16736_2863</name>
</gene>